<dbReference type="GO" id="GO:0016740">
    <property type="term" value="F:transferase activity"/>
    <property type="evidence" value="ECO:0007669"/>
    <property type="project" value="UniProtKB-KW"/>
</dbReference>
<dbReference type="Gene3D" id="3.90.550.10">
    <property type="entry name" value="Spore Coat Polysaccharide Biosynthesis Protein SpsA, Chain A"/>
    <property type="match status" value="1"/>
</dbReference>
<keyword evidence="2" id="KW-0808">Transferase</keyword>
<protein>
    <submittedName>
        <fullName evidence="2">Glycosyl transferase family 2</fullName>
    </submittedName>
</protein>
<dbReference type="STRING" id="1202724.AM493_00195"/>
<dbReference type="RefSeq" id="WP_054405610.1">
    <property type="nucleotide sequence ID" value="NZ_FOYA01000012.1"/>
</dbReference>
<dbReference type="AlphaFoldDB" id="A0A0M8MAI2"/>
<dbReference type="InterPro" id="IPR029044">
    <property type="entry name" value="Nucleotide-diphossugar_trans"/>
</dbReference>
<dbReference type="PANTHER" id="PTHR43179">
    <property type="entry name" value="RHAMNOSYLTRANSFERASE WBBL"/>
    <property type="match status" value="1"/>
</dbReference>
<dbReference type="Pfam" id="PF00535">
    <property type="entry name" value="Glycos_transf_2"/>
    <property type="match status" value="1"/>
</dbReference>
<comment type="caution">
    <text evidence="2">The sequence shown here is derived from an EMBL/GenBank/DDBJ whole genome shotgun (WGS) entry which is preliminary data.</text>
</comment>
<organism evidence="2 3">
    <name type="scientific">Flavobacterium akiainvivens</name>
    <dbReference type="NCBI Taxonomy" id="1202724"/>
    <lineage>
        <taxon>Bacteria</taxon>
        <taxon>Pseudomonadati</taxon>
        <taxon>Bacteroidota</taxon>
        <taxon>Flavobacteriia</taxon>
        <taxon>Flavobacteriales</taxon>
        <taxon>Flavobacteriaceae</taxon>
        <taxon>Flavobacterium</taxon>
    </lineage>
</organism>
<name>A0A0M8MAI2_9FLAO</name>
<dbReference type="EMBL" id="LIYD01000005">
    <property type="protein sequence ID" value="KOS04634.1"/>
    <property type="molecule type" value="Genomic_DNA"/>
</dbReference>
<proteinExistence type="predicted"/>
<accession>A0A0M8MAI2</accession>
<dbReference type="PANTHER" id="PTHR43179:SF7">
    <property type="entry name" value="RHAMNOSYLTRANSFERASE WBBL"/>
    <property type="match status" value="1"/>
</dbReference>
<keyword evidence="3" id="KW-1185">Reference proteome</keyword>
<evidence type="ECO:0000313" key="3">
    <source>
        <dbReference type="Proteomes" id="UP000037755"/>
    </source>
</evidence>
<evidence type="ECO:0000313" key="2">
    <source>
        <dbReference type="EMBL" id="KOS04634.1"/>
    </source>
</evidence>
<dbReference type="Proteomes" id="UP000037755">
    <property type="component" value="Unassembled WGS sequence"/>
</dbReference>
<dbReference type="CDD" id="cd04186">
    <property type="entry name" value="GT_2_like_c"/>
    <property type="match status" value="1"/>
</dbReference>
<evidence type="ECO:0000259" key="1">
    <source>
        <dbReference type="Pfam" id="PF00535"/>
    </source>
</evidence>
<dbReference type="InterPro" id="IPR001173">
    <property type="entry name" value="Glyco_trans_2-like"/>
</dbReference>
<feature type="domain" description="Glycosyltransferase 2-like" evidence="1">
    <location>
        <begin position="4"/>
        <end position="186"/>
    </location>
</feature>
<dbReference type="OrthoDB" id="9771846at2"/>
<sequence>MQLSVIILNYNVRYFLEQCVLSVQEALKGIEAEVIVVDNNSPDDSCVMMRTRFPHITLIENKENTGFPKGNNIGVAVAKGKYICILNPDTVVSNDTFTKLLALAPHKSDMGIATVKLVDGRGRFLPESKMGIPTPWVAATKILGLYKIFPKWRLVNRYYAMHLQPHEAGKVGIVVGAFMFMERSLYNSVGGFDEEFFMYIEDFDLSYTILKTGCSNYYLPVTSVIHYKGESTVKDGTYMVRFKQGMQRFYQKHFRRSPLFDLMMDAGTLFFSKTKKITDGAVEKPHHYILFSANAGLKTLVSQQFNHDVKQYETYADATLASIPDAESAHTEIIFDNELLTFGDIIAAMERFTHKGFTFKIKPAGSDFMLGSNSSNDRGEVILLQKSTAEAVL</sequence>
<gene>
    <name evidence="2" type="ORF">AM493_00195</name>
</gene>
<dbReference type="PATRIC" id="fig|1202724.3.peg.30"/>
<reference evidence="2 3" key="1">
    <citation type="submission" date="2015-08" db="EMBL/GenBank/DDBJ databases">
        <title>Whole genome sequence of Flavobacterium akiainvivens IK-1T, from decaying Wikstroemia oahuensis, an endemic Hawaiian shrub.</title>
        <authorList>
            <person name="Wan X."/>
            <person name="Hou S."/>
            <person name="Saito J."/>
            <person name="Donachie S."/>
        </authorList>
    </citation>
    <scope>NUCLEOTIDE SEQUENCE [LARGE SCALE GENOMIC DNA]</scope>
    <source>
        <strain evidence="2 3">IK-1</strain>
    </source>
</reference>
<dbReference type="SUPFAM" id="SSF53448">
    <property type="entry name" value="Nucleotide-diphospho-sugar transferases"/>
    <property type="match status" value="1"/>
</dbReference>